<gene>
    <name evidence="1" type="ORF">GCM10009539_13940</name>
</gene>
<dbReference type="SUPFAM" id="SSF51735">
    <property type="entry name" value="NAD(P)-binding Rossmann-fold domains"/>
    <property type="match status" value="1"/>
</dbReference>
<dbReference type="EMBL" id="BAAAGX010000006">
    <property type="protein sequence ID" value="GAA0229768.1"/>
    <property type="molecule type" value="Genomic_DNA"/>
</dbReference>
<dbReference type="PROSITE" id="PS51257">
    <property type="entry name" value="PROKAR_LIPOPROTEIN"/>
    <property type="match status" value="1"/>
</dbReference>
<dbReference type="RefSeq" id="WP_344647891.1">
    <property type="nucleotide sequence ID" value="NZ_BAAAGX010000006.1"/>
</dbReference>
<reference evidence="2" key="1">
    <citation type="journal article" date="2019" name="Int. J. Syst. Evol. Microbiol.">
        <title>The Global Catalogue of Microorganisms (GCM) 10K type strain sequencing project: providing services to taxonomists for standard genome sequencing and annotation.</title>
        <authorList>
            <consortium name="The Broad Institute Genomics Platform"/>
            <consortium name="The Broad Institute Genome Sequencing Center for Infectious Disease"/>
            <person name="Wu L."/>
            <person name="Ma J."/>
        </authorList>
    </citation>
    <scope>NUCLEOTIDE SEQUENCE [LARGE SCALE GENOMIC DNA]</scope>
    <source>
        <strain evidence="2">JCM 10425</strain>
    </source>
</reference>
<accession>A0ABP3DDD9</accession>
<proteinExistence type="predicted"/>
<organism evidence="1 2">
    <name type="scientific">Cryptosporangium japonicum</name>
    <dbReference type="NCBI Taxonomy" id="80872"/>
    <lineage>
        <taxon>Bacteria</taxon>
        <taxon>Bacillati</taxon>
        <taxon>Actinomycetota</taxon>
        <taxon>Actinomycetes</taxon>
        <taxon>Cryptosporangiales</taxon>
        <taxon>Cryptosporangiaceae</taxon>
        <taxon>Cryptosporangium</taxon>
    </lineage>
</organism>
<dbReference type="Gene3D" id="3.40.50.720">
    <property type="entry name" value="NAD(P)-binding Rossmann-like Domain"/>
    <property type="match status" value="1"/>
</dbReference>
<sequence>MSLAGKTALVTGAASGIGLACAEALATAAAKHGPEGLSKALALEAGWRAR</sequence>
<evidence type="ECO:0008006" key="3">
    <source>
        <dbReference type="Google" id="ProtNLM"/>
    </source>
</evidence>
<evidence type="ECO:0000313" key="2">
    <source>
        <dbReference type="Proteomes" id="UP001500967"/>
    </source>
</evidence>
<dbReference type="Proteomes" id="UP001500967">
    <property type="component" value="Unassembled WGS sequence"/>
</dbReference>
<keyword evidence="2" id="KW-1185">Reference proteome</keyword>
<protein>
    <recommendedName>
        <fullName evidence="3">3-hydroxybutyrate dehydrogenase</fullName>
    </recommendedName>
</protein>
<dbReference type="InterPro" id="IPR036291">
    <property type="entry name" value="NAD(P)-bd_dom_sf"/>
</dbReference>
<name>A0ABP3DDD9_9ACTN</name>
<comment type="caution">
    <text evidence="1">The sequence shown here is derived from an EMBL/GenBank/DDBJ whole genome shotgun (WGS) entry which is preliminary data.</text>
</comment>
<evidence type="ECO:0000313" key="1">
    <source>
        <dbReference type="EMBL" id="GAA0229768.1"/>
    </source>
</evidence>